<reference evidence="3" key="1">
    <citation type="submission" date="2016-06" db="UniProtKB">
        <authorList>
            <consortium name="WormBaseParasite"/>
        </authorList>
    </citation>
    <scope>IDENTIFICATION</scope>
</reference>
<evidence type="ECO:0000313" key="3">
    <source>
        <dbReference type="WBParaSite" id="OFLC_0000464401-mRNA-1"/>
    </source>
</evidence>
<sequence length="127" mass="14039">MSSRLQYIFTAADLQEKGKAGYQAVFNTLMQLALKVQSVFQQKGIDVEQLIQTASQVMPTNLVQTILNFFRRAQPTQSPKKLAKEAEEKEKAATAEKVVEEKQVEEEVCKKVDAQAGSVDTPAVAAH</sequence>
<dbReference type="AlphaFoldDB" id="A0A183HAY3"/>
<evidence type="ECO:0000313" key="2">
    <source>
        <dbReference type="Proteomes" id="UP000267606"/>
    </source>
</evidence>
<protein>
    <submittedName>
        <fullName evidence="3">Translation initiation factor IF-2</fullName>
    </submittedName>
</protein>
<gene>
    <name evidence="1" type="ORF">OFLC_LOCUS4645</name>
</gene>
<accession>A0A183HAY3</accession>
<dbReference type="Proteomes" id="UP000267606">
    <property type="component" value="Unassembled WGS sequence"/>
</dbReference>
<dbReference type="WBParaSite" id="OFLC_0000464401-mRNA-1">
    <property type="protein sequence ID" value="OFLC_0000464401-mRNA-1"/>
    <property type="gene ID" value="OFLC_0000464401"/>
</dbReference>
<evidence type="ECO:0000313" key="1">
    <source>
        <dbReference type="EMBL" id="VDO40608.1"/>
    </source>
</evidence>
<keyword evidence="2" id="KW-1185">Reference proteome</keyword>
<proteinExistence type="predicted"/>
<name>A0A183HAY3_9BILA</name>
<dbReference type="EMBL" id="UZAJ01003633">
    <property type="protein sequence ID" value="VDO40608.1"/>
    <property type="molecule type" value="Genomic_DNA"/>
</dbReference>
<organism evidence="3">
    <name type="scientific">Onchocerca flexuosa</name>
    <dbReference type="NCBI Taxonomy" id="387005"/>
    <lineage>
        <taxon>Eukaryota</taxon>
        <taxon>Metazoa</taxon>
        <taxon>Ecdysozoa</taxon>
        <taxon>Nematoda</taxon>
        <taxon>Chromadorea</taxon>
        <taxon>Rhabditida</taxon>
        <taxon>Spirurina</taxon>
        <taxon>Spiruromorpha</taxon>
        <taxon>Filarioidea</taxon>
        <taxon>Onchocercidae</taxon>
        <taxon>Onchocerca</taxon>
    </lineage>
</organism>
<reference evidence="1 2" key="2">
    <citation type="submission" date="2018-11" db="EMBL/GenBank/DDBJ databases">
        <authorList>
            <consortium name="Pathogen Informatics"/>
        </authorList>
    </citation>
    <scope>NUCLEOTIDE SEQUENCE [LARGE SCALE GENOMIC DNA]</scope>
</reference>